<sequence length="260" mass="27900">MLAPAVDPPVNLLPSKPVPPITAKAALVMDGVTGRILAAKNPDERRAVASTQKLLTALVTLESGPLSDPVTVELSDTQVEPSKVYIRPNETYTRAALVKALMVKSGNDVAKALARDVAGSEAAFVSRMNTKAVSLGMRNSFFMNPHGLTEEGQYSSARDIGILAREAYQSSVLRDFVRTKSYTFTRPSGDSKTLTNTNQLLSKVSYCTGMKTGTTNASGRCLVSSGELDGRLTIVVVLGASNESTLYKESEALLRWSLER</sequence>
<name>A0A918TZT5_9BACT</name>
<dbReference type="InterPro" id="IPR018044">
    <property type="entry name" value="Peptidase_S11"/>
</dbReference>
<evidence type="ECO:0000256" key="4">
    <source>
        <dbReference type="ARBA" id="ARBA00022960"/>
    </source>
</evidence>
<dbReference type="Pfam" id="PF00768">
    <property type="entry name" value="Peptidase_S11"/>
    <property type="match status" value="1"/>
</dbReference>
<feature type="domain" description="Peptidase S11 D-alanyl-D-alanine carboxypeptidase A N-terminal" evidence="10">
    <location>
        <begin position="19"/>
        <end position="241"/>
    </location>
</feature>
<dbReference type="EMBL" id="BMXI01000021">
    <property type="protein sequence ID" value="GHC66497.1"/>
    <property type="molecule type" value="Genomic_DNA"/>
</dbReference>
<feature type="binding site" evidence="8">
    <location>
        <position position="211"/>
    </location>
    <ligand>
        <name>substrate</name>
    </ligand>
</feature>
<feature type="active site" evidence="7">
    <location>
        <position position="105"/>
    </location>
</feature>
<dbReference type="GO" id="GO:0071555">
    <property type="term" value="P:cell wall organization"/>
    <property type="evidence" value="ECO:0007669"/>
    <property type="project" value="UniProtKB-KW"/>
</dbReference>
<dbReference type="RefSeq" id="WP_189573938.1">
    <property type="nucleotide sequence ID" value="NZ_BMXI01000021.1"/>
</dbReference>
<evidence type="ECO:0000256" key="8">
    <source>
        <dbReference type="PIRSR" id="PIRSR618044-2"/>
    </source>
</evidence>
<gene>
    <name evidence="11" type="ORF">GCM10007100_37980</name>
</gene>
<comment type="caution">
    <text evidence="11">The sequence shown here is derived from an EMBL/GenBank/DDBJ whole genome shotgun (WGS) entry which is preliminary data.</text>
</comment>
<comment type="similarity">
    <text evidence="1 9">Belongs to the peptidase S11 family.</text>
</comment>
<proteinExistence type="inferred from homology"/>
<evidence type="ECO:0000256" key="1">
    <source>
        <dbReference type="ARBA" id="ARBA00007164"/>
    </source>
</evidence>
<dbReference type="InterPro" id="IPR012338">
    <property type="entry name" value="Beta-lactam/transpept-like"/>
</dbReference>
<evidence type="ECO:0000256" key="5">
    <source>
        <dbReference type="ARBA" id="ARBA00022984"/>
    </source>
</evidence>
<dbReference type="InterPro" id="IPR001967">
    <property type="entry name" value="Peptidase_S11_N"/>
</dbReference>
<keyword evidence="4" id="KW-0133">Cell shape</keyword>
<dbReference type="GO" id="GO:0009002">
    <property type="term" value="F:serine-type D-Ala-D-Ala carboxypeptidase activity"/>
    <property type="evidence" value="ECO:0007669"/>
    <property type="project" value="InterPro"/>
</dbReference>
<dbReference type="GO" id="GO:0009252">
    <property type="term" value="P:peptidoglycan biosynthetic process"/>
    <property type="evidence" value="ECO:0007669"/>
    <property type="project" value="UniProtKB-KW"/>
</dbReference>
<dbReference type="PRINTS" id="PR00725">
    <property type="entry name" value="DADACBPTASE1"/>
</dbReference>
<reference evidence="11" key="1">
    <citation type="journal article" date="2014" name="Int. J. Syst. Evol. Microbiol.">
        <title>Complete genome sequence of Corynebacterium casei LMG S-19264T (=DSM 44701T), isolated from a smear-ripened cheese.</title>
        <authorList>
            <consortium name="US DOE Joint Genome Institute (JGI-PGF)"/>
            <person name="Walter F."/>
            <person name="Albersmeier A."/>
            <person name="Kalinowski J."/>
            <person name="Ruckert C."/>
        </authorList>
    </citation>
    <scope>NUCLEOTIDE SEQUENCE</scope>
    <source>
        <strain evidence="11">KCTC 12988</strain>
    </source>
</reference>
<dbReference type="GO" id="GO:0008360">
    <property type="term" value="P:regulation of cell shape"/>
    <property type="evidence" value="ECO:0007669"/>
    <property type="project" value="UniProtKB-KW"/>
</dbReference>
<dbReference type="Proteomes" id="UP000644507">
    <property type="component" value="Unassembled WGS sequence"/>
</dbReference>
<evidence type="ECO:0000256" key="7">
    <source>
        <dbReference type="PIRSR" id="PIRSR618044-1"/>
    </source>
</evidence>
<dbReference type="PANTHER" id="PTHR21581:SF6">
    <property type="entry name" value="TRAFFICKING PROTEIN PARTICLE COMPLEX SUBUNIT 12"/>
    <property type="match status" value="1"/>
</dbReference>
<evidence type="ECO:0000256" key="9">
    <source>
        <dbReference type="RuleBase" id="RU004016"/>
    </source>
</evidence>
<dbReference type="PANTHER" id="PTHR21581">
    <property type="entry name" value="D-ALANYL-D-ALANINE CARBOXYPEPTIDASE"/>
    <property type="match status" value="1"/>
</dbReference>
<organism evidence="11 12">
    <name type="scientific">Roseibacillus persicicus</name>
    <dbReference type="NCBI Taxonomy" id="454148"/>
    <lineage>
        <taxon>Bacteria</taxon>
        <taxon>Pseudomonadati</taxon>
        <taxon>Verrucomicrobiota</taxon>
        <taxon>Verrucomicrobiia</taxon>
        <taxon>Verrucomicrobiales</taxon>
        <taxon>Verrucomicrobiaceae</taxon>
        <taxon>Roseibacillus</taxon>
    </lineage>
</organism>
<keyword evidence="5" id="KW-0573">Peptidoglycan synthesis</keyword>
<evidence type="ECO:0000256" key="2">
    <source>
        <dbReference type="ARBA" id="ARBA00022729"/>
    </source>
</evidence>
<feature type="active site" description="Acyl-ester intermediate" evidence="7">
    <location>
        <position position="50"/>
    </location>
</feature>
<keyword evidence="12" id="KW-1185">Reference proteome</keyword>
<dbReference type="Gene3D" id="3.40.710.10">
    <property type="entry name" value="DD-peptidase/beta-lactamase superfamily"/>
    <property type="match status" value="1"/>
</dbReference>
<keyword evidence="6" id="KW-0961">Cell wall biogenesis/degradation</keyword>
<protein>
    <recommendedName>
        <fullName evidence="10">Peptidase S11 D-alanyl-D-alanine carboxypeptidase A N-terminal domain-containing protein</fullName>
    </recommendedName>
</protein>
<dbReference type="AlphaFoldDB" id="A0A918TZT5"/>
<dbReference type="SUPFAM" id="SSF56601">
    <property type="entry name" value="beta-lactamase/transpeptidase-like"/>
    <property type="match status" value="1"/>
</dbReference>
<feature type="active site" description="Proton acceptor" evidence="7">
    <location>
        <position position="53"/>
    </location>
</feature>
<dbReference type="GO" id="GO:0006508">
    <property type="term" value="P:proteolysis"/>
    <property type="evidence" value="ECO:0007669"/>
    <property type="project" value="InterPro"/>
</dbReference>
<evidence type="ECO:0000256" key="6">
    <source>
        <dbReference type="ARBA" id="ARBA00023316"/>
    </source>
</evidence>
<evidence type="ECO:0000256" key="3">
    <source>
        <dbReference type="ARBA" id="ARBA00022801"/>
    </source>
</evidence>
<evidence type="ECO:0000313" key="12">
    <source>
        <dbReference type="Proteomes" id="UP000644507"/>
    </source>
</evidence>
<evidence type="ECO:0000259" key="10">
    <source>
        <dbReference type="Pfam" id="PF00768"/>
    </source>
</evidence>
<accession>A0A918TZT5</accession>
<keyword evidence="3" id="KW-0378">Hydrolase</keyword>
<keyword evidence="2" id="KW-0732">Signal</keyword>
<reference evidence="11" key="2">
    <citation type="submission" date="2020-09" db="EMBL/GenBank/DDBJ databases">
        <authorList>
            <person name="Sun Q."/>
            <person name="Kim S."/>
        </authorList>
    </citation>
    <scope>NUCLEOTIDE SEQUENCE</scope>
    <source>
        <strain evidence="11">KCTC 12988</strain>
    </source>
</reference>
<evidence type="ECO:0000313" key="11">
    <source>
        <dbReference type="EMBL" id="GHC66497.1"/>
    </source>
</evidence>